<dbReference type="GO" id="GO:0005975">
    <property type="term" value="P:carbohydrate metabolic process"/>
    <property type="evidence" value="ECO:0007669"/>
    <property type="project" value="UniProtKB-ARBA"/>
</dbReference>
<dbReference type="Pfam" id="PF13385">
    <property type="entry name" value="Laminin_G_3"/>
    <property type="match status" value="1"/>
</dbReference>
<reference evidence="3" key="1">
    <citation type="submission" date="2024-07" db="EMBL/GenBank/DDBJ databases">
        <authorList>
            <person name="Li J."/>
            <person name="Wei H."/>
            <person name="Ma J."/>
        </authorList>
    </citation>
    <scope>NUCLEOTIDE SEQUENCE</scope>
    <source>
        <strain evidence="3">AMU7</strain>
    </source>
</reference>
<dbReference type="AlphaFoldDB" id="A0AB39YPW3"/>
<sequence>MRFSSALFRRACVPVLSLGLLSIGLAVPAANADTEPSTPAVDAPKSEASAVAEATATAQDVVVDAATSPTSKTTAHPDGTLSTTISNEPVRMKTGEGWTDISTDLVHATVDGVSVLKPENVPVDITVGKGGTSEIASLDDKKGHSITQSWPFGTLPVPVVEGNSATYRQVLPGVDLIQLVHKAGISQVLKIETAEAARDPRVAEMRIFLDSENLVVAQGADGELTGKGTDSGDVELHNTGGLWWDSSAQGATATDPGGQGVSRPFELSLRSEAGKQAQVFGMDEILDTAGLTFPVYVDPDWTFKQPSYVFVDTAYPGTSYWNGNLTDGRMHVGYLPTYWAPDGRTHLARSYFQFDTSYIVGKDILAARLNTVETWSSSCTPANVASWVTGDIGPGTTWNVQPGLIMQTDMGAVAKGYSTACPAGSVGFDLMAAKSILLNKTKWNVMLAAGNESDPLGWKKFQNTADITVTHNVAPNIPVFQSISDGRWFGTPWTDGSRIYTRDKTPSFTVQASDPDSYDGGTLTVQMSVWKNGVWQGADGNFSGVSPGGANVTWQDSPALADGSYTLRAIAKDKWGLTSPLMAVDFTVDTTAPSTPKITPITAPQATVPSYPNGVIGETLFSFKLSSTDAANKADGYIFAIQEGTAAAIYPADLLNCSHTRVREFVVVCPGYGQDTTITITALDEYTSLTVWAFDDAGNIAMPIKGAPAHVKFSVPALQTLPNTQTDFLELELSGAEWIPAKDITTSQCADGKPINAGTTADVLNFPTTGTYADTKAKAGSTVRRAIDPGDGFSVAAWVCPKTTTGLQPLISQLANSSTIAAALRFDGGTYHLGSRLSTGIEERVSTAQLAAGQWTYVTAVYDNINAQLRITTANANQVGDWTIAASPNATHVGTDATQPVRLGQGFAGQIYRPVMTQRVLSEASFGTIQTQYGTTRGLLK</sequence>
<dbReference type="Pfam" id="PF19077">
    <property type="entry name" value="Big_13"/>
    <property type="match status" value="1"/>
</dbReference>
<feature type="signal peptide" evidence="1">
    <location>
        <begin position="1"/>
        <end position="32"/>
    </location>
</feature>
<keyword evidence="1" id="KW-0732">Signal</keyword>
<accession>A0AB39YPW3</accession>
<dbReference type="InterPro" id="IPR013320">
    <property type="entry name" value="ConA-like_dom_sf"/>
</dbReference>
<protein>
    <submittedName>
        <fullName evidence="3">LamG-like jellyroll fold domain-containing protein</fullName>
    </submittedName>
</protein>
<dbReference type="SUPFAM" id="SSF49899">
    <property type="entry name" value="Concanavalin A-like lectins/glucanases"/>
    <property type="match status" value="1"/>
</dbReference>
<proteinExistence type="predicted"/>
<organism evidence="3">
    <name type="scientific">Paenarthrobacter sp. AMU7</name>
    <dbReference type="NCBI Taxonomy" id="3162492"/>
    <lineage>
        <taxon>Bacteria</taxon>
        <taxon>Bacillati</taxon>
        <taxon>Actinomycetota</taxon>
        <taxon>Actinomycetes</taxon>
        <taxon>Micrococcales</taxon>
        <taxon>Micrococcaceae</taxon>
        <taxon>Paenarthrobacter</taxon>
    </lineage>
</organism>
<dbReference type="EMBL" id="CP165735">
    <property type="protein sequence ID" value="XDV71651.1"/>
    <property type="molecule type" value="Genomic_DNA"/>
</dbReference>
<feature type="chain" id="PRO_5044234011" evidence="1">
    <location>
        <begin position="33"/>
        <end position="941"/>
    </location>
</feature>
<dbReference type="Gene3D" id="2.60.40.10">
    <property type="entry name" value="Immunoglobulins"/>
    <property type="match status" value="1"/>
</dbReference>
<feature type="domain" description="Bacterial Ig-like" evidence="2">
    <location>
        <begin position="500"/>
        <end position="590"/>
    </location>
</feature>
<dbReference type="Gene3D" id="2.60.120.200">
    <property type="match status" value="1"/>
</dbReference>
<evidence type="ECO:0000313" key="3">
    <source>
        <dbReference type="EMBL" id="XDV71651.1"/>
    </source>
</evidence>
<evidence type="ECO:0000259" key="2">
    <source>
        <dbReference type="Pfam" id="PF19077"/>
    </source>
</evidence>
<dbReference type="InterPro" id="IPR044016">
    <property type="entry name" value="Big_13"/>
</dbReference>
<dbReference type="InterPro" id="IPR013783">
    <property type="entry name" value="Ig-like_fold"/>
</dbReference>
<dbReference type="RefSeq" id="WP_369745612.1">
    <property type="nucleotide sequence ID" value="NZ_CP165735.1"/>
</dbReference>
<name>A0AB39YPW3_9MICC</name>
<gene>
    <name evidence="3" type="ORF">ABQM86_00210</name>
</gene>
<evidence type="ECO:0000256" key="1">
    <source>
        <dbReference type="SAM" id="SignalP"/>
    </source>
</evidence>